<dbReference type="EMBL" id="JAOQIO010000124">
    <property type="protein sequence ID" value="MCU6798036.1"/>
    <property type="molecule type" value="Genomic_DNA"/>
</dbReference>
<dbReference type="InterPro" id="IPR006119">
    <property type="entry name" value="Resolv_N"/>
</dbReference>
<dbReference type="SMART" id="SM00857">
    <property type="entry name" value="Resolvase"/>
    <property type="match status" value="1"/>
</dbReference>
<feature type="domain" description="Resolvase/invertase-type recombinase catalytic" evidence="1">
    <location>
        <begin position="2"/>
        <end position="103"/>
    </location>
</feature>
<gene>
    <name evidence="2" type="ORF">OB236_38515</name>
</gene>
<keyword evidence="3" id="KW-1185">Reference proteome</keyword>
<dbReference type="CDD" id="cd00338">
    <property type="entry name" value="Ser_Recombinase"/>
    <property type="match status" value="1"/>
</dbReference>
<name>A0ABT2UV95_9BACL</name>
<comment type="caution">
    <text evidence="2">The sequence shown here is derived from an EMBL/GenBank/DDBJ whole genome shotgun (WGS) entry which is preliminary data.</text>
</comment>
<dbReference type="InterPro" id="IPR050639">
    <property type="entry name" value="SSR_resolvase"/>
</dbReference>
<dbReference type="RefSeq" id="WP_262688718.1">
    <property type="nucleotide sequence ID" value="NZ_JAOQIO010000124.1"/>
</dbReference>
<dbReference type="Proteomes" id="UP001652445">
    <property type="component" value="Unassembled WGS sequence"/>
</dbReference>
<protein>
    <submittedName>
        <fullName evidence="2">Recombinase family protein</fullName>
    </submittedName>
</protein>
<dbReference type="SUPFAM" id="SSF53041">
    <property type="entry name" value="Resolvase-like"/>
    <property type="match status" value="1"/>
</dbReference>
<proteinExistence type="predicted"/>
<accession>A0ABT2UV95</accession>
<evidence type="ECO:0000313" key="2">
    <source>
        <dbReference type="EMBL" id="MCU6798036.1"/>
    </source>
</evidence>
<dbReference type="InterPro" id="IPR036162">
    <property type="entry name" value="Resolvase-like_N_sf"/>
</dbReference>
<organism evidence="2 3">
    <name type="scientific">Paenibacillus baimaensis</name>
    <dbReference type="NCBI Taxonomy" id="2982185"/>
    <lineage>
        <taxon>Bacteria</taxon>
        <taxon>Bacillati</taxon>
        <taxon>Bacillota</taxon>
        <taxon>Bacilli</taxon>
        <taxon>Bacillales</taxon>
        <taxon>Paenibacillaceae</taxon>
        <taxon>Paenibacillus</taxon>
    </lineage>
</organism>
<dbReference type="PANTHER" id="PTHR30461">
    <property type="entry name" value="DNA-INVERTASE FROM LAMBDOID PROPHAGE"/>
    <property type="match status" value="1"/>
</dbReference>
<dbReference type="Gene3D" id="3.40.50.1390">
    <property type="entry name" value="Resolvase, N-terminal catalytic domain"/>
    <property type="match status" value="1"/>
</dbReference>
<evidence type="ECO:0000259" key="1">
    <source>
        <dbReference type="PROSITE" id="PS51736"/>
    </source>
</evidence>
<dbReference type="Pfam" id="PF00239">
    <property type="entry name" value="Resolvase"/>
    <property type="match status" value="1"/>
</dbReference>
<dbReference type="PANTHER" id="PTHR30461:SF23">
    <property type="entry name" value="DNA RECOMBINASE-RELATED"/>
    <property type="match status" value="1"/>
</dbReference>
<dbReference type="PROSITE" id="PS51736">
    <property type="entry name" value="RECOMBINASES_3"/>
    <property type="match status" value="1"/>
</dbReference>
<sequence>MKVAIYARTSTELQSTASQIELCREYAMEQGWTITGIYDDPGISEDTKERDGLKLFATECMKYDILMITGADRLFQDPALTEKFLNDLGNPFIQIVIVKQLTK</sequence>
<evidence type="ECO:0000313" key="3">
    <source>
        <dbReference type="Proteomes" id="UP001652445"/>
    </source>
</evidence>
<reference evidence="2 3" key="1">
    <citation type="submission" date="2022-09" db="EMBL/GenBank/DDBJ databases">
        <authorList>
            <person name="Han X.L."/>
            <person name="Wang Q."/>
            <person name="Lu T."/>
        </authorList>
    </citation>
    <scope>NUCLEOTIDE SEQUENCE [LARGE SCALE GENOMIC DNA]</scope>
    <source>
        <strain evidence="2 3">WQ 127069</strain>
    </source>
</reference>